<keyword evidence="3 5" id="KW-0378">Hydrolase</keyword>
<keyword evidence="2 5" id="KW-0645">Protease</keyword>
<evidence type="ECO:0000256" key="6">
    <source>
        <dbReference type="SAM" id="MobiDB-lite"/>
    </source>
</evidence>
<keyword evidence="9" id="KW-1185">Reference proteome</keyword>
<organism evidence="8 9">
    <name type="scientific">Cryomyces minteri</name>
    <dbReference type="NCBI Taxonomy" id="331657"/>
    <lineage>
        <taxon>Eukaryota</taxon>
        <taxon>Fungi</taxon>
        <taxon>Dikarya</taxon>
        <taxon>Ascomycota</taxon>
        <taxon>Pezizomycotina</taxon>
        <taxon>Dothideomycetes</taxon>
        <taxon>Dothideomycetes incertae sedis</taxon>
        <taxon>Cryomyces</taxon>
    </lineage>
</organism>
<dbReference type="Pfam" id="PF00648">
    <property type="entry name" value="Peptidase_C2"/>
    <property type="match status" value="1"/>
</dbReference>
<reference evidence="8 9" key="1">
    <citation type="submission" date="2017-03" db="EMBL/GenBank/DDBJ databases">
        <title>Genomes of endolithic fungi from Antarctica.</title>
        <authorList>
            <person name="Coleine C."/>
            <person name="Masonjones S."/>
            <person name="Stajich J.E."/>
        </authorList>
    </citation>
    <scope>NUCLEOTIDE SEQUENCE [LARGE SCALE GENOMIC DNA]</scope>
    <source>
        <strain evidence="8 9">CCFEE 5187</strain>
    </source>
</reference>
<keyword evidence="4 5" id="KW-0788">Thiol protease</keyword>
<protein>
    <recommendedName>
        <fullName evidence="7">Calpain catalytic domain-containing protein</fullName>
    </recommendedName>
</protein>
<dbReference type="Pfam" id="PF25435">
    <property type="entry name" value="PalB_C"/>
    <property type="match status" value="1"/>
</dbReference>
<dbReference type="EMBL" id="NAJN01001041">
    <property type="protein sequence ID" value="TKA66253.1"/>
    <property type="molecule type" value="Genomic_DNA"/>
</dbReference>
<evidence type="ECO:0000256" key="1">
    <source>
        <dbReference type="ARBA" id="ARBA00010193"/>
    </source>
</evidence>
<proteinExistence type="inferred from homology"/>
<accession>A0A4U0WUL1</accession>
<sequence>MSSNGIDELGERSLRLQTRIPAAADRNEALDLAISAAELCMKALKLATDAGQKSDLSLRAQALLNEAERIKTTRDWRLPVSSGSTVVDPPTPQSAAKIKRLKEPRSTRELTKTEELLILRASKLNGFLFPPWKKPPDPSEFALQDGEDFFLDTSELPLSSLQLEVLDGWKRASDALPPPSWFPGGRSNLGPTMHFTRRVDLVQDAATDCSVVASLCAGTARGERGHTKILSSVIYPYDQQNLRPTISPNGKYVVRLNFNGCYRKVIIDDLLPVSKTSRVLHVIDRRNPGLLWPALIEKAYLKVRGGYDFPGSNSGTDLWILTGWIPEQVFLQSDELVPSQLWKRVHGAFTYGDVLVTMGTGKISNRAEREIGLAGEHDYAILDMKEFGDQKLLLIKNPWCEGTSWRGSIAKSTAEADGDATAQSIHELLNAHAELTPGTFWMDLNNVIQHFESIYLNWNPGLFTTREDIHFPWDLSTQQDCRGSIGCFINNPQFAVTCRKDDPVWLLLCRHLKDNTSSTPSEHGSRIVSSGEMTGFISLYAFGQQGKRVLLSDNPLERGPYVDSPQTLLKLNPTEDCTYTIVPSEQDLSPTLHTFTLSAFARSPILLAEAARKYTCQSVAKAAWTPGTAGGNAHSPSYSQNPQFGLVVTHNTSVSILLQTSDNTLNVHVKLVHGRGQRVHAVTSRDIVVDSGDYHRGCAHAELGELDAGTYTIICSTFESGQLGDFTLRVDSTVQTQLRLLPKEGAGLLRDKLNDALFRHGVNKVAAPLAPRRLCRVTITASHLDGPTSPAARRLSSSTSHSGRSVRGARSLLRATIEVGRGPRRRILIASSNGEYSDSANGVRTEAVDLNPAMLQAADMWLVLERLDGGEEEWCQVEMFCDGPGAVSVGVWRGWDD</sequence>
<dbReference type="PANTHER" id="PTHR46143:SF1">
    <property type="entry name" value="CALPAIN-7"/>
    <property type="match status" value="1"/>
</dbReference>
<dbReference type="InterPro" id="IPR022682">
    <property type="entry name" value="Calpain_domain_III"/>
</dbReference>
<dbReference type="OrthoDB" id="167576at2759"/>
<dbReference type="PROSITE" id="PS50203">
    <property type="entry name" value="CALPAIN_CAT"/>
    <property type="match status" value="1"/>
</dbReference>
<feature type="region of interest" description="Disordered" evidence="6">
    <location>
        <begin position="786"/>
        <end position="807"/>
    </location>
</feature>
<dbReference type="InterPro" id="IPR001300">
    <property type="entry name" value="Peptidase_C2_calpain_cat"/>
</dbReference>
<dbReference type="InterPro" id="IPR022683">
    <property type="entry name" value="Calpain_III"/>
</dbReference>
<evidence type="ECO:0000256" key="3">
    <source>
        <dbReference type="ARBA" id="ARBA00022801"/>
    </source>
</evidence>
<dbReference type="InterPro" id="IPR036213">
    <property type="entry name" value="Calpain_III_sf"/>
</dbReference>
<evidence type="ECO:0000313" key="9">
    <source>
        <dbReference type="Proteomes" id="UP000308768"/>
    </source>
</evidence>
<dbReference type="Gene3D" id="2.60.120.380">
    <property type="match status" value="1"/>
</dbReference>
<dbReference type="SMART" id="SM00720">
    <property type="entry name" value="calpain_III"/>
    <property type="match status" value="1"/>
</dbReference>
<feature type="compositionally biased region" description="Low complexity" evidence="6">
    <location>
        <begin position="793"/>
        <end position="806"/>
    </location>
</feature>
<name>A0A4U0WUL1_9PEZI</name>
<dbReference type="InterPro" id="IPR051297">
    <property type="entry name" value="PalB/RIM13"/>
</dbReference>
<dbReference type="Gene3D" id="3.90.70.10">
    <property type="entry name" value="Cysteine proteinases"/>
    <property type="match status" value="1"/>
</dbReference>
<evidence type="ECO:0000256" key="2">
    <source>
        <dbReference type="ARBA" id="ARBA00022670"/>
    </source>
</evidence>
<dbReference type="AlphaFoldDB" id="A0A4U0WUL1"/>
<feature type="active site" evidence="5">
    <location>
        <position position="397"/>
    </location>
</feature>
<feature type="active site" evidence="5">
    <location>
        <position position="209"/>
    </location>
</feature>
<gene>
    <name evidence="8" type="ORF">B0A49_08425</name>
</gene>
<feature type="domain" description="Calpain catalytic" evidence="7">
    <location>
        <begin position="128"/>
        <end position="460"/>
    </location>
</feature>
<dbReference type="PANTHER" id="PTHR46143">
    <property type="entry name" value="CALPAIN-7"/>
    <property type="match status" value="1"/>
</dbReference>
<dbReference type="SUPFAM" id="SSF49758">
    <property type="entry name" value="Calpain large subunit, middle domain (domain III)"/>
    <property type="match status" value="2"/>
</dbReference>
<dbReference type="STRING" id="331657.A0A4U0WUL1"/>
<dbReference type="SMART" id="SM00230">
    <property type="entry name" value="CysPc"/>
    <property type="match status" value="1"/>
</dbReference>
<evidence type="ECO:0000259" key="7">
    <source>
        <dbReference type="PROSITE" id="PS50203"/>
    </source>
</evidence>
<evidence type="ECO:0000256" key="4">
    <source>
        <dbReference type="ARBA" id="ARBA00022807"/>
    </source>
</evidence>
<dbReference type="CDD" id="cd00044">
    <property type="entry name" value="CysPc"/>
    <property type="match status" value="1"/>
</dbReference>
<evidence type="ECO:0000256" key="5">
    <source>
        <dbReference type="PROSITE-ProRule" id="PRU00239"/>
    </source>
</evidence>
<comment type="similarity">
    <text evidence="1">Belongs to the peptidase C2 family. PalB/RIM13 subfamily.</text>
</comment>
<dbReference type="SUPFAM" id="SSF54001">
    <property type="entry name" value="Cysteine proteinases"/>
    <property type="match status" value="1"/>
</dbReference>
<dbReference type="Proteomes" id="UP000308768">
    <property type="component" value="Unassembled WGS sequence"/>
</dbReference>
<dbReference type="GO" id="GO:0006508">
    <property type="term" value="P:proteolysis"/>
    <property type="evidence" value="ECO:0007669"/>
    <property type="project" value="UniProtKB-KW"/>
</dbReference>
<feature type="active site" evidence="5">
    <location>
        <position position="377"/>
    </location>
</feature>
<dbReference type="InterPro" id="IPR038765">
    <property type="entry name" value="Papain-like_cys_pep_sf"/>
</dbReference>
<evidence type="ECO:0000313" key="8">
    <source>
        <dbReference type="EMBL" id="TKA66253.1"/>
    </source>
</evidence>
<dbReference type="Pfam" id="PF01067">
    <property type="entry name" value="Calpain_III"/>
    <property type="match status" value="1"/>
</dbReference>
<dbReference type="GO" id="GO:0004198">
    <property type="term" value="F:calcium-dependent cysteine-type endopeptidase activity"/>
    <property type="evidence" value="ECO:0007669"/>
    <property type="project" value="InterPro"/>
</dbReference>
<comment type="caution">
    <text evidence="8">The sequence shown here is derived from an EMBL/GenBank/DDBJ whole genome shotgun (WGS) entry which is preliminary data.</text>
</comment>